<feature type="domain" description="3-dehydroquinate synthase C-terminal" evidence="4">
    <location>
        <begin position="456"/>
        <end position="490"/>
    </location>
</feature>
<comment type="caution">
    <text evidence="5">The sequence shown here is derived from an EMBL/GenBank/DDBJ whole genome shotgun (WGS) entry which is preliminary data.</text>
</comment>
<feature type="domain" description="3-dehydroquinate synthase C-terminal" evidence="4">
    <location>
        <begin position="261"/>
        <end position="421"/>
    </location>
</feature>
<dbReference type="InterPro" id="IPR002812">
    <property type="entry name" value="DHQS"/>
</dbReference>
<sequence>MASLGDCRISNARRTLLQLATNRRKLVPRPSIMRCKNKIQISGIVCTSSKLVWLQTSDKAAFTVALESGGVSAFVFGPDAAQRALASAWSTLGRFVSLNLDNYGTLAEAVTGRVVGEVVAVDGPEAARNLEARLQQRRLSQATSASESSGQPHEHAWSLVLDARDWKVIPAENLVALAQPLPSSTGHPFPAVGAPPGLQLLAVASTAEEARLMLEALEAGTAGVLLRSNDPVQVRNLLTYVSRRAAEKSGDPDALLHYSVAKVVGVRQLGLGDRVCVDLAGLMQPLARLPALPSQPGEGLLVGSFARCLALVHSECGESQYIASRPFRVNAGPVHAYVLCPDGRTRYLSELASGMEVVVADPAGRCRTAVVGRVKIERRPLVLVELATPAELKGKVDGAGEVTQHSLMLQNAETVKLVGPPRGHASWAGPKRVEEREGDVDAACSGVSGVDVAWCAISVSELQPGDLVNVLLQPPARHTGIAVEEFILEK</sequence>
<evidence type="ECO:0000259" key="3">
    <source>
        <dbReference type="Pfam" id="PF01959"/>
    </source>
</evidence>
<dbReference type="Proteomes" id="UP001165090">
    <property type="component" value="Unassembled WGS sequence"/>
</dbReference>
<keyword evidence="2" id="KW-0057">Aromatic amino acid biosynthesis</keyword>
<feature type="domain" description="3-dehydroquinate synthase N-terminal" evidence="3">
    <location>
        <begin position="199"/>
        <end position="240"/>
    </location>
</feature>
<dbReference type="Pfam" id="PF01959">
    <property type="entry name" value="DHQS"/>
    <property type="match status" value="2"/>
</dbReference>
<gene>
    <name evidence="5" type="ORF">VaNZ11_007446</name>
</gene>
<proteinExistence type="predicted"/>
<dbReference type="Pfam" id="PF26558">
    <property type="entry name" value="DHQS_2nd"/>
    <property type="match status" value="2"/>
</dbReference>
<evidence type="ECO:0008006" key="7">
    <source>
        <dbReference type="Google" id="ProtNLM"/>
    </source>
</evidence>
<dbReference type="PANTHER" id="PTHR33563">
    <property type="match status" value="1"/>
</dbReference>
<feature type="domain" description="3-dehydroquinate synthase N-terminal" evidence="3">
    <location>
        <begin position="50"/>
        <end position="179"/>
    </location>
</feature>
<protein>
    <recommendedName>
        <fullName evidence="7">3-dehydroquinate synthase</fullName>
    </recommendedName>
</protein>
<evidence type="ECO:0000259" key="4">
    <source>
        <dbReference type="Pfam" id="PF26558"/>
    </source>
</evidence>
<reference evidence="5 6" key="1">
    <citation type="journal article" date="2023" name="IScience">
        <title>Expanded male sex-determining region conserved during the evolution of homothallism in the green alga Volvox.</title>
        <authorList>
            <person name="Yamamoto K."/>
            <person name="Matsuzaki R."/>
            <person name="Mahakham W."/>
            <person name="Heman W."/>
            <person name="Sekimoto H."/>
            <person name="Kawachi M."/>
            <person name="Minakuchi Y."/>
            <person name="Toyoda A."/>
            <person name="Nozaki H."/>
        </authorList>
    </citation>
    <scope>NUCLEOTIDE SEQUENCE [LARGE SCALE GENOMIC DNA]</scope>
    <source>
        <strain evidence="5 6">NIES-4468</strain>
    </source>
</reference>
<evidence type="ECO:0000313" key="5">
    <source>
        <dbReference type="EMBL" id="GLI64247.1"/>
    </source>
</evidence>
<keyword evidence="6" id="KW-1185">Reference proteome</keyword>
<dbReference type="InterPro" id="IPR056179">
    <property type="entry name" value="DHQS_C"/>
</dbReference>
<dbReference type="PANTHER" id="PTHR33563:SF1">
    <property type="entry name" value="3-DEHYDROQUINATE SYNTHASE"/>
    <property type="match status" value="1"/>
</dbReference>
<accession>A0ABQ5S2W3</accession>
<evidence type="ECO:0000256" key="1">
    <source>
        <dbReference type="ARBA" id="ARBA00022605"/>
    </source>
</evidence>
<name>A0ABQ5S2W3_9CHLO</name>
<dbReference type="EMBL" id="BSDZ01000017">
    <property type="protein sequence ID" value="GLI64247.1"/>
    <property type="molecule type" value="Genomic_DNA"/>
</dbReference>
<dbReference type="InterPro" id="IPR030960">
    <property type="entry name" value="DHQS/DOIS_N"/>
</dbReference>
<evidence type="ECO:0000256" key="2">
    <source>
        <dbReference type="ARBA" id="ARBA00023141"/>
    </source>
</evidence>
<evidence type="ECO:0000313" key="6">
    <source>
        <dbReference type="Proteomes" id="UP001165090"/>
    </source>
</evidence>
<organism evidence="5 6">
    <name type="scientific">Volvox africanus</name>
    <dbReference type="NCBI Taxonomy" id="51714"/>
    <lineage>
        <taxon>Eukaryota</taxon>
        <taxon>Viridiplantae</taxon>
        <taxon>Chlorophyta</taxon>
        <taxon>core chlorophytes</taxon>
        <taxon>Chlorophyceae</taxon>
        <taxon>CS clade</taxon>
        <taxon>Chlamydomonadales</taxon>
        <taxon>Volvocaceae</taxon>
        <taxon>Volvox</taxon>
    </lineage>
</organism>
<keyword evidence="1" id="KW-0028">Amino-acid biosynthesis</keyword>